<sequence>MPPTSREVRRPSAGRLGLLDAAAESNLELLNWADTACSDVLWALSRAADPDWTLRALVRLRETTGDDWAEIDGLIRSDTTFRGRLFGLLGASDALGDHLISHPESWRLLLDTAPLKSRDDLIAAMLATVDAVKVPGRRDDDLLYRAAVTGGAAIAQLRDGYRDLAMVLAARDLAELVENEPTLPFSVVGAHLADLADAALTAALSVAVATAFPDADPEGRLAVVAMGKCGARELNYVSDVDVIFVAEPADGPSARLAGEMMRIGSAAFFDVDAALRPEGKAGSLTRTLDSHVAYYKRWAKTWEFQALLKARPQTGDMQLGYDYLAALSPMVWEAAEREDFVQDVQEMRRRVEENIAPALRERELKLGRGGLRDVEFAVQLLQLVHGRTDETLRERSTVDALEALTTGGYVGREDGANFTASYEFLRRLEHRLQLRRMERTHLLPPPDHEEAWRWLARAAHVRPDGERDAAGVLRVDLKRHNSRVRRLHTKLFYRPLLDAIAGLDADAVSLTDDAIVARLGALGFHQPQHALAHLKAMADSSRRGRIQTILLPTLLEWLSETPNPDAGLLNYRKLSEDLRDVEWYLRVLRDESVVAQRLMTVLGSSTFVAELLARSPEVIRLYADGATGPKLTETSPREVYNGMLAAVSRAHHRDRAIAVARAMRRSEIARVASADILGMMTVPEVCAALSSVWGAALDAALVSEVATSVAERESSRSDYKPGAPARIAVIGMGRLGGHEIGYGSDADVLFVCVPNEGYDESDAVRWANLVADAVRKRLGAPSVDPGLEVDTGLRPEGRNGPVVRTLAAYRAYYQQWAQPWEVQALLRATHVAGDEDLSREFLHMVDEIRYPDGGVSAATVNELRRIKARVDSERLPRGADPATHTKLGRGGLSDVEWTVQLEQLRHASAVPSLQNTSTLESLDAIGAAELEPEGDVELLRDAWLTATRSRNALFLVRGKPIDQLPGPGAVLANVAYVAGWRGPALDFLEDYLRTTRRARAVVDRVFWGE</sequence>
<name>A0A137YYW5_9ACTN</name>
<dbReference type="SUPFAM" id="SSF81301">
    <property type="entry name" value="Nucleotidyltransferase"/>
    <property type="match status" value="2"/>
</dbReference>
<evidence type="ECO:0000256" key="6">
    <source>
        <dbReference type="ARBA" id="ARBA00023268"/>
    </source>
</evidence>
<feature type="domain" description="Glutamate-ammonia ligase adenylyltransferase repeated" evidence="7">
    <location>
        <begin position="596"/>
        <end position="843"/>
    </location>
</feature>
<keyword evidence="1" id="KW-0808">Transferase</keyword>
<evidence type="ECO:0000313" key="9">
    <source>
        <dbReference type="EMBL" id="KXO91130.1"/>
    </source>
</evidence>
<keyword evidence="10" id="KW-1185">Reference proteome</keyword>
<evidence type="ECO:0000259" key="7">
    <source>
        <dbReference type="Pfam" id="PF03710"/>
    </source>
</evidence>
<dbReference type="InterPro" id="IPR023057">
    <property type="entry name" value="GlnE"/>
</dbReference>
<dbReference type="PANTHER" id="PTHR30621:SF0">
    <property type="entry name" value="BIFUNCTIONAL GLUTAMINE SYNTHETASE ADENYLYLTRANSFERASE_ADENYLYL-REMOVING ENZYME"/>
    <property type="match status" value="1"/>
</dbReference>
<feature type="domain" description="Glutamate-ammonia ligase adenylyltransferase repeated" evidence="7">
    <location>
        <begin position="84"/>
        <end position="323"/>
    </location>
</feature>
<dbReference type="GO" id="GO:0016779">
    <property type="term" value="F:nucleotidyltransferase activity"/>
    <property type="evidence" value="ECO:0007669"/>
    <property type="project" value="UniProtKB-KW"/>
</dbReference>
<dbReference type="PANTHER" id="PTHR30621">
    <property type="entry name" value="GLUTAMINE SYNTHETASE ADENYLYLTRANSFERASE"/>
    <property type="match status" value="1"/>
</dbReference>
<dbReference type="CDD" id="cd05401">
    <property type="entry name" value="NT_GlnE_GlnD_like"/>
    <property type="match status" value="2"/>
</dbReference>
<dbReference type="EMBL" id="LSRE01000044">
    <property type="protein sequence ID" value="KXO91130.1"/>
    <property type="molecule type" value="Genomic_DNA"/>
</dbReference>
<dbReference type="SUPFAM" id="SSF81593">
    <property type="entry name" value="Nucleotidyltransferase substrate binding subunit/domain"/>
    <property type="match status" value="2"/>
</dbReference>
<dbReference type="RefSeq" id="WP_068746529.1">
    <property type="nucleotide sequence ID" value="NZ_LSRE01000044.1"/>
</dbReference>
<reference evidence="9 10" key="1">
    <citation type="submission" date="2016-02" db="EMBL/GenBank/DDBJ databases">
        <authorList>
            <person name="Teng J.L."/>
            <person name="Tang Y."/>
            <person name="Huang Y."/>
            <person name="Guo F."/>
            <person name="Wei W."/>
            <person name="Chen J.H."/>
            <person name="Wong S.Y."/>
            <person name="Lau S.K."/>
            <person name="Woo P.C."/>
        </authorList>
    </citation>
    <scope>NUCLEOTIDE SEQUENCE [LARGE SCALE GENOMIC DNA]</scope>
    <source>
        <strain evidence="9 10">JCM 13375</strain>
    </source>
</reference>
<dbReference type="InterPro" id="IPR043519">
    <property type="entry name" value="NT_sf"/>
</dbReference>
<dbReference type="NCBIfam" id="NF010707">
    <property type="entry name" value="PRK14109.1"/>
    <property type="match status" value="1"/>
</dbReference>
<evidence type="ECO:0000256" key="4">
    <source>
        <dbReference type="ARBA" id="ARBA00022840"/>
    </source>
</evidence>
<evidence type="ECO:0000256" key="3">
    <source>
        <dbReference type="ARBA" id="ARBA00022741"/>
    </source>
</evidence>
<dbReference type="InterPro" id="IPR013546">
    <property type="entry name" value="PII_UdlTrfase/GS_AdlTrfase"/>
</dbReference>
<evidence type="ECO:0000256" key="1">
    <source>
        <dbReference type="ARBA" id="ARBA00022679"/>
    </source>
</evidence>
<comment type="caution">
    <text evidence="9">The sequence shown here is derived from an EMBL/GenBank/DDBJ whole genome shotgun (WGS) entry which is preliminary data.</text>
</comment>
<organism evidence="9 10">
    <name type="scientific">Tsukamurella pseudospumae</name>
    <dbReference type="NCBI Taxonomy" id="239498"/>
    <lineage>
        <taxon>Bacteria</taxon>
        <taxon>Bacillati</taxon>
        <taxon>Actinomycetota</taxon>
        <taxon>Actinomycetes</taxon>
        <taxon>Mycobacteriales</taxon>
        <taxon>Tsukamurellaceae</taxon>
        <taxon>Tsukamurella</taxon>
    </lineage>
</organism>
<evidence type="ECO:0000313" key="10">
    <source>
        <dbReference type="Proteomes" id="UP000070409"/>
    </source>
</evidence>
<proteinExistence type="predicted"/>
<dbReference type="Gene3D" id="1.20.120.330">
    <property type="entry name" value="Nucleotidyltransferases domain 2"/>
    <property type="match status" value="2"/>
</dbReference>
<dbReference type="Gene3D" id="3.30.460.10">
    <property type="entry name" value="Beta Polymerase, domain 2"/>
    <property type="match status" value="2"/>
</dbReference>
<dbReference type="Pfam" id="PF03710">
    <property type="entry name" value="GlnE"/>
    <property type="match status" value="2"/>
</dbReference>
<dbReference type="InterPro" id="IPR005190">
    <property type="entry name" value="GlnE_rpt_dom"/>
</dbReference>
<evidence type="ECO:0000259" key="8">
    <source>
        <dbReference type="Pfam" id="PF08335"/>
    </source>
</evidence>
<keyword evidence="3" id="KW-0547">Nucleotide-binding</keyword>
<dbReference type="Pfam" id="PF08335">
    <property type="entry name" value="GlnD_UR_UTase"/>
    <property type="match status" value="2"/>
</dbReference>
<keyword evidence="2 9" id="KW-0548">Nucleotidyltransferase</keyword>
<dbReference type="Proteomes" id="UP000070409">
    <property type="component" value="Unassembled WGS sequence"/>
</dbReference>
<evidence type="ECO:0000256" key="2">
    <source>
        <dbReference type="ARBA" id="ARBA00022695"/>
    </source>
</evidence>
<keyword evidence="5" id="KW-0460">Magnesium</keyword>
<accession>A0A137YYW5</accession>
<keyword evidence="6" id="KW-0511">Multifunctional enzyme</keyword>
<evidence type="ECO:0000256" key="5">
    <source>
        <dbReference type="ARBA" id="ARBA00022842"/>
    </source>
</evidence>
<gene>
    <name evidence="9" type="ORF">AXK61_06030</name>
</gene>
<feature type="domain" description="PII-uridylyltransferase/Glutamine-synthetase adenylyltransferase" evidence="8">
    <location>
        <begin position="882"/>
        <end position="1005"/>
    </location>
</feature>
<keyword evidence="4" id="KW-0067">ATP-binding</keyword>
<protein>
    <submittedName>
        <fullName evidence="9">Glutamine-synthetase adenylyltransferase</fullName>
    </submittedName>
</protein>
<feature type="domain" description="PII-uridylyltransferase/Glutamine-synthetase adenylyltransferase" evidence="8">
    <location>
        <begin position="346"/>
        <end position="492"/>
    </location>
</feature>